<gene>
    <name evidence="3" type="ORF">HDF15_001295</name>
</gene>
<dbReference type="Pfam" id="PF14213">
    <property type="entry name" value="DUF4325"/>
    <property type="match status" value="1"/>
</dbReference>
<dbReference type="Gene3D" id="1.10.10.10">
    <property type="entry name" value="Winged helix-like DNA-binding domain superfamily/Winged helix DNA-binding domain"/>
    <property type="match status" value="1"/>
</dbReference>
<proteinExistence type="predicted"/>
<protein>
    <submittedName>
        <fullName evidence="3">Anti-sigma regulatory factor (Ser/Thr protein kinase)</fullName>
    </submittedName>
</protein>
<feature type="domain" description="DUF4325" evidence="2">
    <location>
        <begin position="276"/>
        <end position="330"/>
    </location>
</feature>
<evidence type="ECO:0000259" key="1">
    <source>
        <dbReference type="Pfam" id="PF02518"/>
    </source>
</evidence>
<dbReference type="InterPro" id="IPR025474">
    <property type="entry name" value="DUF4325"/>
</dbReference>
<dbReference type="SUPFAM" id="SSF55874">
    <property type="entry name" value="ATPase domain of HSP90 chaperone/DNA topoisomerase II/histidine kinase"/>
    <property type="match status" value="1"/>
</dbReference>
<organism evidence="3 4">
    <name type="scientific">Granulicella mallensis</name>
    <dbReference type="NCBI Taxonomy" id="940614"/>
    <lineage>
        <taxon>Bacteria</taxon>
        <taxon>Pseudomonadati</taxon>
        <taxon>Acidobacteriota</taxon>
        <taxon>Terriglobia</taxon>
        <taxon>Terriglobales</taxon>
        <taxon>Acidobacteriaceae</taxon>
        <taxon>Granulicella</taxon>
    </lineage>
</organism>
<name>A0A7W8E841_9BACT</name>
<dbReference type="Pfam" id="PF02518">
    <property type="entry name" value="HATPase_c"/>
    <property type="match status" value="1"/>
</dbReference>
<dbReference type="InterPro" id="IPR036388">
    <property type="entry name" value="WH-like_DNA-bd_sf"/>
</dbReference>
<accession>A0A7W8E841</accession>
<evidence type="ECO:0000313" key="3">
    <source>
        <dbReference type="EMBL" id="MBB5062958.1"/>
    </source>
</evidence>
<dbReference type="EMBL" id="JACHIO010000004">
    <property type="protein sequence ID" value="MBB5062958.1"/>
    <property type="molecule type" value="Genomic_DNA"/>
</dbReference>
<sequence length="352" mass="39352">MTGIRKNTEDIRAFILEHIDEEGIAAKVAEKFKITRQAANRHLQKLTGEGSLVADGVTRKRSYKMAETAAVTFRYVIEPGLAEDVVWRRDIQPFLGELPDNVLHIWNYAFTEMFNNAIDHSSGTHILVRVKKSAVDSEISIVDDGIGIFKKIQDALNLPDERQAIFELQKGKLTTDSVNHSGQGIFFTSRMVGGFDILSGGVFFSHELGNEVDWMIERDVSWDGTAVFLKVENHTARTVKKVYDQFSVNGSEGFNKTVVPVKLAKYGNDQLVSRSQAKRVLMRVDRFAQVIFNFEGVDMIGQAFADQIFRVFAAEHPEVSLIPSHANPDILKLIVATIKAGRPGFKGDLPIE</sequence>
<dbReference type="RefSeq" id="WP_184253764.1">
    <property type="nucleotide sequence ID" value="NZ_JACHIO010000004.1"/>
</dbReference>
<dbReference type="InterPro" id="IPR036890">
    <property type="entry name" value="HATPase_C_sf"/>
</dbReference>
<reference evidence="3 4" key="1">
    <citation type="submission" date="2020-08" db="EMBL/GenBank/DDBJ databases">
        <title>Genomic Encyclopedia of Type Strains, Phase IV (KMG-V): Genome sequencing to study the core and pangenomes of soil and plant-associated prokaryotes.</title>
        <authorList>
            <person name="Whitman W."/>
        </authorList>
    </citation>
    <scope>NUCLEOTIDE SEQUENCE [LARGE SCALE GENOMIC DNA]</scope>
    <source>
        <strain evidence="3 4">X5P3</strain>
    </source>
</reference>
<evidence type="ECO:0000259" key="2">
    <source>
        <dbReference type="Pfam" id="PF14213"/>
    </source>
</evidence>
<comment type="caution">
    <text evidence="3">The sequence shown here is derived from an EMBL/GenBank/DDBJ whole genome shotgun (WGS) entry which is preliminary data.</text>
</comment>
<dbReference type="InterPro" id="IPR003594">
    <property type="entry name" value="HATPase_dom"/>
</dbReference>
<dbReference type="AlphaFoldDB" id="A0A7W8E841"/>
<evidence type="ECO:0000313" key="4">
    <source>
        <dbReference type="Proteomes" id="UP000584867"/>
    </source>
</evidence>
<dbReference type="Gene3D" id="3.30.565.10">
    <property type="entry name" value="Histidine kinase-like ATPase, C-terminal domain"/>
    <property type="match status" value="1"/>
</dbReference>
<feature type="domain" description="Histidine kinase/HSP90-like ATPase" evidence="1">
    <location>
        <begin position="109"/>
        <end position="184"/>
    </location>
</feature>
<dbReference type="Proteomes" id="UP000584867">
    <property type="component" value="Unassembled WGS sequence"/>
</dbReference>